<evidence type="ECO:0000256" key="3">
    <source>
        <dbReference type="ARBA" id="ARBA00009677"/>
    </source>
</evidence>
<dbReference type="STRING" id="40578.Xbed_00745"/>
<evidence type="ECO:0000256" key="7">
    <source>
        <dbReference type="RuleBase" id="RU362065"/>
    </source>
</evidence>
<comment type="caution">
    <text evidence="13">The sequence shown here is derived from an EMBL/GenBank/DDBJ whole genome shotgun (WGS) entry which is preliminary data.</text>
</comment>
<dbReference type="EMBL" id="MUBK01000004">
    <property type="protein sequence ID" value="OTA21099.1"/>
    <property type="molecule type" value="Genomic_DNA"/>
</dbReference>
<dbReference type="InterPro" id="IPR049119">
    <property type="entry name" value="FlgK_D2-like"/>
</dbReference>
<dbReference type="PANTHER" id="PTHR30033:SF1">
    <property type="entry name" value="FLAGELLAR HOOK-ASSOCIATED PROTEIN 1"/>
    <property type="match status" value="1"/>
</dbReference>
<evidence type="ECO:0000256" key="8">
    <source>
        <dbReference type="SAM" id="Coils"/>
    </source>
</evidence>
<keyword evidence="13" id="KW-0969">Cilium</keyword>
<dbReference type="RefSeq" id="WP_086111603.1">
    <property type="nucleotide sequence ID" value="NZ_CAWNHF010000145.1"/>
</dbReference>
<dbReference type="Pfam" id="PF06429">
    <property type="entry name" value="Flg_bbr_C"/>
    <property type="match status" value="1"/>
</dbReference>
<evidence type="ECO:0000259" key="10">
    <source>
        <dbReference type="Pfam" id="PF06429"/>
    </source>
</evidence>
<dbReference type="InterPro" id="IPR053927">
    <property type="entry name" value="FlgK_helical"/>
</dbReference>
<evidence type="ECO:0000313" key="13">
    <source>
        <dbReference type="EMBL" id="OTA21099.1"/>
    </source>
</evidence>
<dbReference type="Pfam" id="PF00460">
    <property type="entry name" value="Flg_bb_rod"/>
    <property type="match status" value="1"/>
</dbReference>
<keyword evidence="5 7" id="KW-0964">Secreted</keyword>
<dbReference type="InterPro" id="IPR002371">
    <property type="entry name" value="FlgK"/>
</dbReference>
<dbReference type="OrthoDB" id="9802553at2"/>
<protein>
    <recommendedName>
        <fullName evidence="4 7">Flagellar hook-associated protein 1</fullName>
        <shortName evidence="7">HAP1</shortName>
    </recommendedName>
</protein>
<evidence type="ECO:0000259" key="11">
    <source>
        <dbReference type="Pfam" id="PF21158"/>
    </source>
</evidence>
<dbReference type="GO" id="GO:0044780">
    <property type="term" value="P:bacterial-type flagellum assembly"/>
    <property type="evidence" value="ECO:0007669"/>
    <property type="project" value="InterPro"/>
</dbReference>
<proteinExistence type="inferred from homology"/>
<keyword evidence="14" id="KW-1185">Reference proteome</keyword>
<keyword evidence="8" id="KW-0175">Coiled coil</keyword>
<evidence type="ECO:0000256" key="1">
    <source>
        <dbReference type="ARBA" id="ARBA00004365"/>
    </source>
</evidence>
<dbReference type="PANTHER" id="PTHR30033">
    <property type="entry name" value="FLAGELLAR HOOK-ASSOCIATED PROTEIN 1"/>
    <property type="match status" value="1"/>
</dbReference>
<dbReference type="PRINTS" id="PR01005">
    <property type="entry name" value="FLGHOOKAP1"/>
</dbReference>
<gene>
    <name evidence="7" type="primary">flgK</name>
    <name evidence="13" type="ORF">Xbed_00745</name>
</gene>
<evidence type="ECO:0000256" key="4">
    <source>
        <dbReference type="ARBA" id="ARBA00016244"/>
    </source>
</evidence>
<organism evidence="13 14">
    <name type="scientific">Xenorhabdus beddingii</name>
    <dbReference type="NCBI Taxonomy" id="40578"/>
    <lineage>
        <taxon>Bacteria</taxon>
        <taxon>Pseudomonadati</taxon>
        <taxon>Pseudomonadota</taxon>
        <taxon>Gammaproteobacteria</taxon>
        <taxon>Enterobacterales</taxon>
        <taxon>Morganellaceae</taxon>
        <taxon>Xenorhabdus</taxon>
    </lineage>
</organism>
<feature type="coiled-coil region" evidence="8">
    <location>
        <begin position="163"/>
        <end position="190"/>
    </location>
</feature>
<dbReference type="InterPro" id="IPR001444">
    <property type="entry name" value="Flag_bb_rod_N"/>
</dbReference>
<feature type="domain" description="Flagellar hook-associated protein 1 D2-like" evidence="11">
    <location>
        <begin position="338"/>
        <end position="415"/>
    </location>
</feature>
<evidence type="ECO:0000256" key="5">
    <source>
        <dbReference type="ARBA" id="ARBA00022525"/>
    </source>
</evidence>
<dbReference type="GO" id="GO:0009424">
    <property type="term" value="C:bacterial-type flagellum hook"/>
    <property type="evidence" value="ECO:0007669"/>
    <property type="project" value="UniProtKB-UniRule"/>
</dbReference>
<evidence type="ECO:0000256" key="6">
    <source>
        <dbReference type="ARBA" id="ARBA00023143"/>
    </source>
</evidence>
<dbReference type="NCBIfam" id="TIGR02492">
    <property type="entry name" value="flgK_ends"/>
    <property type="match status" value="1"/>
</dbReference>
<dbReference type="InterPro" id="IPR010930">
    <property type="entry name" value="Flg_bb/hook_C_dom"/>
</dbReference>
<keyword evidence="6 7" id="KW-0975">Bacterial flagellum</keyword>
<feature type="domain" description="Flagellar basal body rod protein N-terminal" evidence="9">
    <location>
        <begin position="6"/>
        <end position="30"/>
    </location>
</feature>
<feature type="domain" description="Flagellar basal-body/hook protein C-terminal" evidence="10">
    <location>
        <begin position="505"/>
        <end position="544"/>
    </location>
</feature>
<evidence type="ECO:0000256" key="2">
    <source>
        <dbReference type="ARBA" id="ARBA00004613"/>
    </source>
</evidence>
<evidence type="ECO:0000259" key="12">
    <source>
        <dbReference type="Pfam" id="PF22638"/>
    </source>
</evidence>
<accession>A0A1Y2SS17</accession>
<name>A0A1Y2SS17_9GAMM</name>
<comment type="subcellular location">
    <subcellularLocation>
        <location evidence="1 7">Bacterial flagellum</location>
    </subcellularLocation>
    <subcellularLocation>
        <location evidence="2 7">Secreted</location>
    </subcellularLocation>
</comment>
<reference evidence="13 14" key="1">
    <citation type="submission" date="2017-01" db="EMBL/GenBank/DDBJ databases">
        <title>Deconstructing symbiosis and pathogenesis requirements using a combined genomic-metabolomic approach.</title>
        <authorList>
            <person name="Tobias N.J."/>
            <person name="Wolff H."/>
            <person name="Djahanschiri B."/>
            <person name="Ebersberger I."/>
            <person name="Bode H.B."/>
        </authorList>
    </citation>
    <scope>NUCLEOTIDE SEQUENCE [LARGE SCALE GENOMIC DNA]</scope>
    <source>
        <strain evidence="13 14">DSM 4764</strain>
    </source>
</reference>
<comment type="similarity">
    <text evidence="3 7">Belongs to the flagella basal body rod proteins family.</text>
</comment>
<keyword evidence="13" id="KW-0966">Cell projection</keyword>
<dbReference type="Pfam" id="PF21158">
    <property type="entry name" value="flgK_1st_1"/>
    <property type="match status" value="1"/>
</dbReference>
<dbReference type="Pfam" id="PF22638">
    <property type="entry name" value="FlgK_D1"/>
    <property type="match status" value="1"/>
</dbReference>
<dbReference type="AlphaFoldDB" id="A0A1Y2SS17"/>
<dbReference type="GO" id="GO:0005198">
    <property type="term" value="F:structural molecule activity"/>
    <property type="evidence" value="ECO:0007669"/>
    <property type="project" value="UniProtKB-UniRule"/>
</dbReference>
<sequence>MSNSLLNTAMSGINAAQVAMDVVANNVTNSTKTDYHRQTTVMTSNNGTQSPVGFIGNGVVVGTINREYSEFITQQKNAAQTKHSALNVYSQEIGKIDKSLAETNTNLSNFISDFFDRLGVLESNAEDSAARTTVLGTAEGLVNRFKKADETLRQIDRGVNARIGQNIQDINKYAEEIASLNNEITRMRGMGNGEPLALLDKRDEAVNQLNQLVEVNVVQQDGSTYNVSFGGGLTLVSGNKAYQVEAIPSSADSSRITLGYNNGTVGTREIDERFISQGALGGALQVRREAVDSTRNELNQLALVMADQFNQVQRGGIDLNGDKGADFFTFNQPEVISSSNNKGTAKIEVGYADTTQVKASDYTLKFESGNWAVQRVSDKAMIPVKKEGDTLAFDGLKVNINAAEAKEHDSYTLKTVSNVVATLEVNLKDSSQLATGTVKGAGPSDNRNMEKFLKLQDERLVEGKSSFASAYASLVSRVGSNTHKIQTSAETQGEIVKQLKSTHQSISGVNLDDEYIELQRFQQYYLANARVIQTATTMFDAILAIR</sequence>
<dbReference type="GO" id="GO:0005576">
    <property type="term" value="C:extracellular region"/>
    <property type="evidence" value="ECO:0007669"/>
    <property type="project" value="UniProtKB-SubCell"/>
</dbReference>
<evidence type="ECO:0000259" key="9">
    <source>
        <dbReference type="Pfam" id="PF00460"/>
    </source>
</evidence>
<feature type="domain" description="Flagellar hook-associated protein FlgK helical" evidence="12">
    <location>
        <begin position="94"/>
        <end position="328"/>
    </location>
</feature>
<dbReference type="SUPFAM" id="SSF64518">
    <property type="entry name" value="Phase 1 flagellin"/>
    <property type="match status" value="1"/>
</dbReference>
<dbReference type="Proteomes" id="UP000194204">
    <property type="component" value="Unassembled WGS sequence"/>
</dbReference>
<keyword evidence="13" id="KW-0282">Flagellum</keyword>
<evidence type="ECO:0000313" key="14">
    <source>
        <dbReference type="Proteomes" id="UP000194204"/>
    </source>
</evidence>